<dbReference type="PANTHER" id="PTHR30606">
    <property type="entry name" value="LIPID A BIOSYNTHESIS LAUROYL ACYLTRANSFERASE"/>
    <property type="match status" value="1"/>
</dbReference>
<comment type="subcellular location">
    <subcellularLocation>
        <location evidence="1">Cell inner membrane</location>
    </subcellularLocation>
</comment>
<comment type="caution">
    <text evidence="7">The sequence shown here is derived from an EMBL/GenBank/DDBJ whole genome shotgun (WGS) entry which is preliminary data.</text>
</comment>
<evidence type="ECO:0000256" key="3">
    <source>
        <dbReference type="ARBA" id="ARBA00022519"/>
    </source>
</evidence>
<dbReference type="NCBIfam" id="NF006487">
    <property type="entry name" value="PRK08905.1"/>
    <property type="match status" value="1"/>
</dbReference>
<keyword evidence="8" id="KW-1185">Reference proteome</keyword>
<dbReference type="AlphaFoldDB" id="A0AAW9QNR7"/>
<keyword evidence="3" id="KW-0997">Cell inner membrane</keyword>
<keyword evidence="2" id="KW-1003">Cell membrane</keyword>
<evidence type="ECO:0000256" key="2">
    <source>
        <dbReference type="ARBA" id="ARBA00022475"/>
    </source>
</evidence>
<dbReference type="CDD" id="cd07984">
    <property type="entry name" value="LPLAT_LABLAT-like"/>
    <property type="match status" value="1"/>
</dbReference>
<name>A0AAW9QNR7_9BURK</name>
<evidence type="ECO:0000256" key="4">
    <source>
        <dbReference type="ARBA" id="ARBA00022679"/>
    </source>
</evidence>
<sequence length="293" mass="32293">MLALLRWISRLPLGLLHAWGAALGWAAYAGSSSYRRLCRRHAALAGLTRAQQRAAVAQAGRLAAELPWLWLGPAARPIERWCRWEGDALIDQALQAGKGLVLLTPHMGSFEVCAQAYAERFGARRPMTALYRPARQPWLRELEKTARDRPGLATAPASLAGVRQMIRALRRGETIGLLPDQVPPEGMGVWAPFFGQPAYTMTLATRLLLQTGASLLLMWAERLPGARGWVLHVSEPAAALPREAASDEALMAACAAFVNAEMERLILQCPEQYLWGYNRYRRPRDTLPLAAGA</sequence>
<dbReference type="Proteomes" id="UP001336250">
    <property type="component" value="Unassembled WGS sequence"/>
</dbReference>
<evidence type="ECO:0000256" key="5">
    <source>
        <dbReference type="ARBA" id="ARBA00023136"/>
    </source>
</evidence>
<accession>A0AAW9QNR7</accession>
<evidence type="ECO:0000256" key="1">
    <source>
        <dbReference type="ARBA" id="ARBA00004533"/>
    </source>
</evidence>
<keyword evidence="6 7" id="KW-0012">Acyltransferase</keyword>
<dbReference type="Pfam" id="PF03279">
    <property type="entry name" value="Lip_A_acyltrans"/>
    <property type="match status" value="1"/>
</dbReference>
<organism evidence="7 8">
    <name type="scientific">Aquincola agrisoli</name>
    <dbReference type="NCBI Taxonomy" id="3119538"/>
    <lineage>
        <taxon>Bacteria</taxon>
        <taxon>Pseudomonadati</taxon>
        <taxon>Pseudomonadota</taxon>
        <taxon>Betaproteobacteria</taxon>
        <taxon>Burkholderiales</taxon>
        <taxon>Sphaerotilaceae</taxon>
        <taxon>Aquincola</taxon>
    </lineage>
</organism>
<dbReference type="EMBL" id="JAZIBG010000054">
    <property type="protein sequence ID" value="MEF7617204.1"/>
    <property type="molecule type" value="Genomic_DNA"/>
</dbReference>
<dbReference type="GO" id="GO:0009247">
    <property type="term" value="P:glycolipid biosynthetic process"/>
    <property type="evidence" value="ECO:0007669"/>
    <property type="project" value="UniProtKB-ARBA"/>
</dbReference>
<protein>
    <submittedName>
        <fullName evidence="7">Lysophospholipid acyltransferase family protein</fullName>
    </submittedName>
</protein>
<dbReference type="GO" id="GO:0016746">
    <property type="term" value="F:acyltransferase activity"/>
    <property type="evidence" value="ECO:0007669"/>
    <property type="project" value="UniProtKB-KW"/>
</dbReference>
<gene>
    <name evidence="7" type="ORF">V4F39_25040</name>
</gene>
<evidence type="ECO:0000313" key="7">
    <source>
        <dbReference type="EMBL" id="MEF7617204.1"/>
    </source>
</evidence>
<dbReference type="InterPro" id="IPR004960">
    <property type="entry name" value="LipA_acyltrans"/>
</dbReference>
<dbReference type="GO" id="GO:0005886">
    <property type="term" value="C:plasma membrane"/>
    <property type="evidence" value="ECO:0007669"/>
    <property type="project" value="UniProtKB-SubCell"/>
</dbReference>
<keyword evidence="5" id="KW-0472">Membrane</keyword>
<evidence type="ECO:0000256" key="6">
    <source>
        <dbReference type="ARBA" id="ARBA00023315"/>
    </source>
</evidence>
<proteinExistence type="predicted"/>
<keyword evidence="4" id="KW-0808">Transferase</keyword>
<dbReference type="RefSeq" id="WP_332292915.1">
    <property type="nucleotide sequence ID" value="NZ_JAZIBG010000054.1"/>
</dbReference>
<dbReference type="PIRSF" id="PIRSF026649">
    <property type="entry name" value="MsbB"/>
    <property type="match status" value="1"/>
</dbReference>
<reference evidence="7 8" key="1">
    <citation type="submission" date="2024-02" db="EMBL/GenBank/DDBJ databases">
        <title>Genome sequence of Aquincola sp. MAHUQ-54.</title>
        <authorList>
            <person name="Huq M.A."/>
        </authorList>
    </citation>
    <scope>NUCLEOTIDE SEQUENCE [LARGE SCALE GENOMIC DNA]</scope>
    <source>
        <strain evidence="7 8">MAHUQ-54</strain>
    </source>
</reference>
<dbReference type="PANTHER" id="PTHR30606:SF10">
    <property type="entry name" value="PHOSPHATIDYLINOSITOL MANNOSIDE ACYLTRANSFERASE"/>
    <property type="match status" value="1"/>
</dbReference>
<evidence type="ECO:0000313" key="8">
    <source>
        <dbReference type="Proteomes" id="UP001336250"/>
    </source>
</evidence>